<proteinExistence type="predicted"/>
<gene>
    <name evidence="1" type="ORF">DCAR_027233</name>
    <name evidence="2" type="ORF">DCAR_0832316</name>
</gene>
<evidence type="ECO:0000313" key="1">
    <source>
        <dbReference type="EMBL" id="KZM85345.1"/>
    </source>
</evidence>
<reference evidence="1" key="1">
    <citation type="journal article" date="2016" name="Nat. Genet.">
        <title>A high-quality carrot genome assembly provides new insights into carotenoid accumulation and asterid genome evolution.</title>
        <authorList>
            <person name="Iorizzo M."/>
            <person name="Ellison S."/>
            <person name="Senalik D."/>
            <person name="Zeng P."/>
            <person name="Satapoomin P."/>
            <person name="Huang J."/>
            <person name="Bowman M."/>
            <person name="Iovene M."/>
            <person name="Sanseverino W."/>
            <person name="Cavagnaro P."/>
            <person name="Yildiz M."/>
            <person name="Macko-Podgorni A."/>
            <person name="Moranska E."/>
            <person name="Grzebelus E."/>
            <person name="Grzebelus D."/>
            <person name="Ashrafi H."/>
            <person name="Zheng Z."/>
            <person name="Cheng S."/>
            <person name="Spooner D."/>
            <person name="Van Deynze A."/>
            <person name="Simon P."/>
        </authorList>
    </citation>
    <scope>NUCLEOTIDE SEQUENCE [LARGE SCALE GENOMIC DNA]</scope>
    <source>
        <tissue evidence="1">Leaf</tissue>
    </source>
</reference>
<name>A0A175YP08_DAUCS</name>
<organism evidence="1">
    <name type="scientific">Daucus carota subsp. sativus</name>
    <name type="common">Carrot</name>
    <dbReference type="NCBI Taxonomy" id="79200"/>
    <lineage>
        <taxon>Eukaryota</taxon>
        <taxon>Viridiplantae</taxon>
        <taxon>Streptophyta</taxon>
        <taxon>Embryophyta</taxon>
        <taxon>Tracheophyta</taxon>
        <taxon>Spermatophyta</taxon>
        <taxon>Magnoliopsida</taxon>
        <taxon>eudicotyledons</taxon>
        <taxon>Gunneridae</taxon>
        <taxon>Pentapetalae</taxon>
        <taxon>asterids</taxon>
        <taxon>campanulids</taxon>
        <taxon>Apiales</taxon>
        <taxon>Apiaceae</taxon>
        <taxon>Apioideae</taxon>
        <taxon>Scandiceae</taxon>
        <taxon>Daucinae</taxon>
        <taxon>Daucus</taxon>
        <taxon>Daucus sect. Daucus</taxon>
    </lineage>
</organism>
<dbReference type="EMBL" id="CP093350">
    <property type="protein sequence ID" value="WOH12808.1"/>
    <property type="molecule type" value="Genomic_DNA"/>
</dbReference>
<dbReference type="Gramene" id="KZM85345">
    <property type="protein sequence ID" value="KZM85345"/>
    <property type="gene ID" value="DCAR_027233"/>
</dbReference>
<evidence type="ECO:0000313" key="3">
    <source>
        <dbReference type="Proteomes" id="UP000077755"/>
    </source>
</evidence>
<keyword evidence="3" id="KW-1185">Reference proteome</keyword>
<reference evidence="2" key="2">
    <citation type="submission" date="2022-03" db="EMBL/GenBank/DDBJ databases">
        <title>Draft title - Genomic analysis of global carrot germplasm unveils the trajectory of domestication and the origin of high carotenoid orange carrot.</title>
        <authorList>
            <person name="Iorizzo M."/>
            <person name="Ellison S."/>
            <person name="Senalik D."/>
            <person name="Macko-Podgorni A."/>
            <person name="Grzebelus D."/>
            <person name="Bostan H."/>
            <person name="Rolling W."/>
            <person name="Curaba J."/>
            <person name="Simon P."/>
        </authorList>
    </citation>
    <scope>NUCLEOTIDE SEQUENCE</scope>
    <source>
        <tissue evidence="2">Leaf</tissue>
    </source>
</reference>
<evidence type="ECO:0000313" key="2">
    <source>
        <dbReference type="EMBL" id="WOH12808.1"/>
    </source>
</evidence>
<dbReference type="EMBL" id="LNRQ01000008">
    <property type="protein sequence ID" value="KZM85345.1"/>
    <property type="molecule type" value="Genomic_DNA"/>
</dbReference>
<dbReference type="STRING" id="79200.A0A175YP08"/>
<dbReference type="AlphaFoldDB" id="A0A175YP08"/>
<sequence>MVDARDLFRGTVYGKPTNQDTPRHYLSLNSKGMLAVVQGYCDSHKSIIFAIVHHFLIFFRLRLDPDFVENLAEERHGDILGHLLYAAKLAAEKEGIVDGFRILSNNGPAAACMQVDTTYKPQLPSLNSYS</sequence>
<protein>
    <submittedName>
        <fullName evidence="1">Uncharacterized protein</fullName>
    </submittedName>
</protein>
<accession>A0A175YP08</accession>
<dbReference type="Proteomes" id="UP000077755">
    <property type="component" value="Chromosome 8"/>
</dbReference>